<feature type="region of interest" description="Disordered" evidence="1">
    <location>
        <begin position="1"/>
        <end position="22"/>
    </location>
</feature>
<evidence type="ECO:0000313" key="4">
    <source>
        <dbReference type="Proteomes" id="UP001367508"/>
    </source>
</evidence>
<feature type="region of interest" description="Disordered" evidence="1">
    <location>
        <begin position="66"/>
        <end position="91"/>
    </location>
</feature>
<protein>
    <recommendedName>
        <fullName evidence="2">DUF7086 domain-containing protein</fullName>
    </recommendedName>
</protein>
<evidence type="ECO:0000256" key="1">
    <source>
        <dbReference type="SAM" id="MobiDB-lite"/>
    </source>
</evidence>
<gene>
    <name evidence="3" type="ORF">VNO77_11571</name>
</gene>
<sequence>MDKFSGKEENERKRRFEEEDEGDVLNLSLSLNRSVRARQENINSPLLVPYTASTNLPLPRVADVGASIGTSRSGRNRRRVAEEEKSDTIPPPFPWATDRRAFIHSHKHLVDNNILTITGNVQCKRCEKKFEMEFNLDEKLAKLWMFIQNNNDTMHDRAPKVWMDPVLPKCEYCGQENSVRPLLVNTKKKEINWLFLLLGQMIGCCTLEQLKYFCKHTNNHRTGAKDRLLYSTYMGLCRQLLPEWFI</sequence>
<comment type="caution">
    <text evidence="3">The sequence shown here is derived from an EMBL/GenBank/DDBJ whole genome shotgun (WGS) entry which is preliminary data.</text>
</comment>
<dbReference type="Pfam" id="PF23324">
    <property type="entry name" value="DUF7086"/>
    <property type="match status" value="1"/>
</dbReference>
<dbReference type="Proteomes" id="UP001367508">
    <property type="component" value="Unassembled WGS sequence"/>
</dbReference>
<dbReference type="AlphaFoldDB" id="A0AAN9MC44"/>
<dbReference type="InterPro" id="IPR055513">
    <property type="entry name" value="DUF7086"/>
</dbReference>
<evidence type="ECO:0000313" key="3">
    <source>
        <dbReference type="EMBL" id="KAK7351839.1"/>
    </source>
</evidence>
<dbReference type="EMBL" id="JAYMYQ010000002">
    <property type="protein sequence ID" value="KAK7351839.1"/>
    <property type="molecule type" value="Genomic_DNA"/>
</dbReference>
<dbReference type="PANTHER" id="PTHR34272:SF1">
    <property type="entry name" value="EXPRESSED PROTEIN"/>
    <property type="match status" value="1"/>
</dbReference>
<organism evidence="3 4">
    <name type="scientific">Canavalia gladiata</name>
    <name type="common">Sword bean</name>
    <name type="synonym">Dolichos gladiatus</name>
    <dbReference type="NCBI Taxonomy" id="3824"/>
    <lineage>
        <taxon>Eukaryota</taxon>
        <taxon>Viridiplantae</taxon>
        <taxon>Streptophyta</taxon>
        <taxon>Embryophyta</taxon>
        <taxon>Tracheophyta</taxon>
        <taxon>Spermatophyta</taxon>
        <taxon>Magnoliopsida</taxon>
        <taxon>eudicotyledons</taxon>
        <taxon>Gunneridae</taxon>
        <taxon>Pentapetalae</taxon>
        <taxon>rosids</taxon>
        <taxon>fabids</taxon>
        <taxon>Fabales</taxon>
        <taxon>Fabaceae</taxon>
        <taxon>Papilionoideae</taxon>
        <taxon>50 kb inversion clade</taxon>
        <taxon>NPAAA clade</taxon>
        <taxon>indigoferoid/millettioid clade</taxon>
        <taxon>Phaseoleae</taxon>
        <taxon>Canavalia</taxon>
    </lineage>
</organism>
<feature type="compositionally biased region" description="Basic and acidic residues" evidence="1">
    <location>
        <begin position="1"/>
        <end position="17"/>
    </location>
</feature>
<reference evidence="3 4" key="1">
    <citation type="submission" date="2024-01" db="EMBL/GenBank/DDBJ databases">
        <title>The genomes of 5 underutilized Papilionoideae crops provide insights into root nodulation and disease resistanc.</title>
        <authorList>
            <person name="Jiang F."/>
        </authorList>
    </citation>
    <scope>NUCLEOTIDE SEQUENCE [LARGE SCALE GENOMIC DNA]</scope>
    <source>
        <strain evidence="3">LVBAO_FW01</strain>
        <tissue evidence="3">Leaves</tissue>
    </source>
</reference>
<keyword evidence="4" id="KW-1185">Reference proteome</keyword>
<evidence type="ECO:0000259" key="2">
    <source>
        <dbReference type="Pfam" id="PF23324"/>
    </source>
</evidence>
<dbReference type="PANTHER" id="PTHR34272">
    <property type="entry name" value="EXPRESSED PROTEIN"/>
    <property type="match status" value="1"/>
</dbReference>
<proteinExistence type="predicted"/>
<name>A0AAN9MC44_CANGL</name>
<accession>A0AAN9MC44</accession>
<feature type="domain" description="DUF7086" evidence="2">
    <location>
        <begin position="107"/>
        <end position="240"/>
    </location>
</feature>